<dbReference type="OrthoDB" id="669634at2"/>
<gene>
    <name evidence="1" type="ordered locus">Cpin_3912</name>
</gene>
<dbReference type="AlphaFoldDB" id="A0A979G5R1"/>
<dbReference type="EMBL" id="CP001699">
    <property type="protein sequence ID" value="ACU61374.1"/>
    <property type="molecule type" value="Genomic_DNA"/>
</dbReference>
<proteinExistence type="predicted"/>
<evidence type="ECO:0000313" key="1">
    <source>
        <dbReference type="EMBL" id="ACU61374.1"/>
    </source>
</evidence>
<dbReference type="RefSeq" id="WP_012791547.1">
    <property type="nucleotide sequence ID" value="NC_013132.1"/>
</dbReference>
<sequence>MKNYYEDKPLVPYRKSIVEMGLVVDYLKKVDAPVEVKRAAYIMFRFESGNGQKGLNNNFIGAQADSGRWPAKFDTVITGVVRKQENGTNADRLFLQFNSWSNSLDFLIDRVEQRGLYVGGFESRVTKTQITDSRDLAIAYKRSWVTGNKRYNPSEAEISSFLSMYRQAAKIFV</sequence>
<dbReference type="KEGG" id="cpi:Cpin_3912"/>
<evidence type="ECO:0000313" key="2">
    <source>
        <dbReference type="Proteomes" id="UP000002215"/>
    </source>
</evidence>
<reference evidence="1 2" key="2">
    <citation type="journal article" date="2010" name="Stand. Genomic Sci.">
        <title>Complete genome sequence of Chitinophaga pinensis type strain (UQM 2034).</title>
        <authorList>
            <person name="Glavina Del Rio T."/>
            <person name="Abt B."/>
            <person name="Spring S."/>
            <person name="Lapidus A."/>
            <person name="Nolan M."/>
            <person name="Tice H."/>
            <person name="Copeland A."/>
            <person name="Cheng J.F."/>
            <person name="Chen F."/>
            <person name="Bruce D."/>
            <person name="Goodwin L."/>
            <person name="Pitluck S."/>
            <person name="Ivanova N."/>
            <person name="Mavromatis K."/>
            <person name="Mikhailova N."/>
            <person name="Pati A."/>
            <person name="Chen A."/>
            <person name="Palaniappan K."/>
            <person name="Land M."/>
            <person name="Hauser L."/>
            <person name="Chang Y.J."/>
            <person name="Jeffries C.D."/>
            <person name="Chain P."/>
            <person name="Saunders E."/>
            <person name="Detter J.C."/>
            <person name="Brettin T."/>
            <person name="Rohde M."/>
            <person name="Goker M."/>
            <person name="Bristow J."/>
            <person name="Eisen J.A."/>
            <person name="Markowitz V."/>
            <person name="Hugenholtz P."/>
            <person name="Kyrpides N.C."/>
            <person name="Klenk H.P."/>
            <person name="Lucas S."/>
        </authorList>
    </citation>
    <scope>NUCLEOTIDE SEQUENCE [LARGE SCALE GENOMIC DNA]</scope>
    <source>
        <strain evidence="2">ATCC 43595 / DSM 2588 / LMG 13176 / NBRC 15968 / NCIMB 11800 / UQM 2034</strain>
    </source>
</reference>
<dbReference type="Proteomes" id="UP000002215">
    <property type="component" value="Chromosome"/>
</dbReference>
<reference evidence="2" key="1">
    <citation type="submission" date="2009-08" db="EMBL/GenBank/DDBJ databases">
        <title>The complete genome of Chitinophaga pinensis DSM 2588.</title>
        <authorList>
            <consortium name="US DOE Joint Genome Institute (JGI-PGF)"/>
            <person name="Lucas S."/>
            <person name="Copeland A."/>
            <person name="Lapidus A."/>
            <person name="Glavina del Rio T."/>
            <person name="Dalin E."/>
            <person name="Tice H."/>
            <person name="Bruce D."/>
            <person name="Goodwin L."/>
            <person name="Pitluck S."/>
            <person name="Kyrpides N."/>
            <person name="Mavromatis K."/>
            <person name="Ivanova N."/>
            <person name="Mikhailova N."/>
            <person name="Sims D."/>
            <person name="Meinche L."/>
            <person name="Brettin T."/>
            <person name="Detter J.C."/>
            <person name="Han C."/>
            <person name="Larimer F."/>
            <person name="Land M."/>
            <person name="Hauser L."/>
            <person name="Markowitz V."/>
            <person name="Cheng J.-F."/>
            <person name="Hugenholtz P."/>
            <person name="Woyke T."/>
            <person name="Wu D."/>
            <person name="Spring S."/>
            <person name="Klenk H.-P."/>
            <person name="Eisen J.A."/>
        </authorList>
    </citation>
    <scope>NUCLEOTIDE SEQUENCE [LARGE SCALE GENOMIC DNA]</scope>
    <source>
        <strain evidence="2">ATCC 43595 / DSM 2588 / LMG 13176 / NBRC 15968 / NCIMB 11800 / UQM 2034</strain>
    </source>
</reference>
<accession>A0A979G5R1</accession>
<name>A0A979G5R1_CHIPD</name>
<organism evidence="1 2">
    <name type="scientific">Chitinophaga pinensis (strain ATCC 43595 / DSM 2588 / LMG 13176 / NBRC 15968 / NCIMB 11800 / UQM 2034)</name>
    <dbReference type="NCBI Taxonomy" id="485918"/>
    <lineage>
        <taxon>Bacteria</taxon>
        <taxon>Pseudomonadati</taxon>
        <taxon>Bacteroidota</taxon>
        <taxon>Chitinophagia</taxon>
        <taxon>Chitinophagales</taxon>
        <taxon>Chitinophagaceae</taxon>
        <taxon>Chitinophaga</taxon>
    </lineage>
</organism>
<protein>
    <submittedName>
        <fullName evidence="1">Uncharacterized protein</fullName>
    </submittedName>
</protein>